<evidence type="ECO:0008006" key="2">
    <source>
        <dbReference type="Google" id="ProtNLM"/>
    </source>
</evidence>
<comment type="caution">
    <text evidence="1">The sequence shown here is derived from an EMBL/GenBank/DDBJ whole genome shotgun (WGS) entry which is preliminary data.</text>
</comment>
<proteinExistence type="predicted"/>
<protein>
    <recommendedName>
        <fullName evidence="2">Lipocalin-like domain-containing protein</fullName>
    </recommendedName>
</protein>
<sequence>MNIKTWVCLVFASFVLSVVWPPLYALEEKKDVKTGAPDVASELVGTWEIVRTKEPGKPYAEGYRGRPFVSKGANAFTLILEYRKDGTFRRISRVGDNETVQQGTWVLAGHELRHRRAGAQREEVMYIRFDGPNQYTSLEVFEDTPDPGLFAQFRRVR</sequence>
<evidence type="ECO:0000313" key="1">
    <source>
        <dbReference type="EMBL" id="HGH60782.1"/>
    </source>
</evidence>
<organism evidence="1">
    <name type="scientific">Desulfomonile tiedjei</name>
    <dbReference type="NCBI Taxonomy" id="2358"/>
    <lineage>
        <taxon>Bacteria</taxon>
        <taxon>Pseudomonadati</taxon>
        <taxon>Thermodesulfobacteriota</taxon>
        <taxon>Desulfomonilia</taxon>
        <taxon>Desulfomonilales</taxon>
        <taxon>Desulfomonilaceae</taxon>
        <taxon>Desulfomonile</taxon>
    </lineage>
</organism>
<reference evidence="1" key="1">
    <citation type="journal article" date="2020" name="mSystems">
        <title>Genome- and Community-Level Interaction Insights into Carbon Utilization and Element Cycling Functions of Hydrothermarchaeota in Hydrothermal Sediment.</title>
        <authorList>
            <person name="Zhou Z."/>
            <person name="Liu Y."/>
            <person name="Xu W."/>
            <person name="Pan J."/>
            <person name="Luo Z.H."/>
            <person name="Li M."/>
        </authorList>
    </citation>
    <scope>NUCLEOTIDE SEQUENCE [LARGE SCALE GENOMIC DNA]</scope>
    <source>
        <strain evidence="1">SpSt-769</strain>
    </source>
</reference>
<dbReference type="AlphaFoldDB" id="A0A7C4ARR4"/>
<gene>
    <name evidence="1" type="ORF">ENV54_05730</name>
</gene>
<name>A0A7C4ARR4_9BACT</name>
<dbReference type="EMBL" id="DTGT01000181">
    <property type="protein sequence ID" value="HGH60782.1"/>
    <property type="molecule type" value="Genomic_DNA"/>
</dbReference>
<accession>A0A7C4ARR4</accession>